<dbReference type="Proteomes" id="UP000277256">
    <property type="component" value="Unassembled WGS sequence"/>
</dbReference>
<evidence type="ECO:0000313" key="2">
    <source>
        <dbReference type="Proteomes" id="UP000277256"/>
    </source>
</evidence>
<dbReference type="AlphaFoldDB" id="A0A426UVG0"/>
<reference evidence="1 2" key="1">
    <citation type="submission" date="2018-12" db="EMBL/GenBank/DDBJ databases">
        <title>Glycomyces sp. YIM 121974 draft genome.</title>
        <authorList>
            <person name="Li Q."/>
        </authorList>
    </citation>
    <scope>NUCLEOTIDE SEQUENCE [LARGE SCALE GENOMIC DNA]</scope>
    <source>
        <strain evidence="1 2">YIM 121974</strain>
    </source>
</reference>
<name>A0A426UVG0_9ACTN</name>
<organism evidence="1 2">
    <name type="scientific">Glycomyces terrestris</name>
    <dbReference type="NCBI Taxonomy" id="2493553"/>
    <lineage>
        <taxon>Bacteria</taxon>
        <taxon>Bacillati</taxon>
        <taxon>Actinomycetota</taxon>
        <taxon>Actinomycetes</taxon>
        <taxon>Glycomycetales</taxon>
        <taxon>Glycomycetaceae</taxon>
        <taxon>Glycomyces</taxon>
    </lineage>
</organism>
<gene>
    <name evidence="1" type="ORF">EIW28_14775</name>
</gene>
<dbReference type="EMBL" id="RSEB01000004">
    <property type="protein sequence ID" value="RRR98179.1"/>
    <property type="molecule type" value="Genomic_DNA"/>
</dbReference>
<accession>A0A426UVG0</accession>
<keyword evidence="2" id="KW-1185">Reference proteome</keyword>
<protein>
    <submittedName>
        <fullName evidence="1">Uncharacterized protein</fullName>
    </submittedName>
</protein>
<sequence>MSGEPVVFEFAEFTVEVTVAGDGIELVKEGGGGTGTGSLSGGYCATYLSATGMSSSCYGIVEGEPPAAEAPGSGEVLLELLDLSDGTAIVRFTAG</sequence>
<evidence type="ECO:0000313" key="1">
    <source>
        <dbReference type="EMBL" id="RRR98179.1"/>
    </source>
</evidence>
<proteinExistence type="predicted"/>
<comment type="caution">
    <text evidence="1">The sequence shown here is derived from an EMBL/GenBank/DDBJ whole genome shotgun (WGS) entry which is preliminary data.</text>
</comment>